<dbReference type="AlphaFoldDB" id="A0A094JGE7"/>
<evidence type="ECO:0000256" key="1">
    <source>
        <dbReference type="ARBA" id="ARBA00023015"/>
    </source>
</evidence>
<accession>A0A094JGE7</accession>
<keyword evidence="2" id="KW-0238">DNA-binding</keyword>
<dbReference type="CDD" id="cd06270">
    <property type="entry name" value="PBP1_GalS-like"/>
    <property type="match status" value="1"/>
</dbReference>
<dbReference type="SUPFAM" id="SSF47413">
    <property type="entry name" value="lambda repressor-like DNA-binding domains"/>
    <property type="match status" value="1"/>
</dbReference>
<evidence type="ECO:0000313" key="6">
    <source>
        <dbReference type="Proteomes" id="UP000029264"/>
    </source>
</evidence>
<dbReference type="InterPro" id="IPR001761">
    <property type="entry name" value="Peripla_BP/Lac1_sug-bd_dom"/>
</dbReference>
<gene>
    <name evidence="5" type="ORF">HR45_07280</name>
</gene>
<dbReference type="PROSITE" id="PS00356">
    <property type="entry name" value="HTH_LACI_1"/>
    <property type="match status" value="1"/>
</dbReference>
<dbReference type="PROSITE" id="PS50932">
    <property type="entry name" value="HTH_LACI_2"/>
    <property type="match status" value="1"/>
</dbReference>
<feature type="domain" description="HTH lacI-type" evidence="4">
    <location>
        <begin position="2"/>
        <end position="56"/>
    </location>
</feature>
<dbReference type="STRING" id="1515746.HR45_07280"/>
<dbReference type="InterPro" id="IPR028082">
    <property type="entry name" value="Peripla_BP_I"/>
</dbReference>
<dbReference type="EMBL" id="JPEO01000003">
    <property type="protein sequence ID" value="KFZ38282.1"/>
    <property type="molecule type" value="Genomic_DNA"/>
</dbReference>
<dbReference type="RefSeq" id="WP_037441194.1">
    <property type="nucleotide sequence ID" value="NZ_JPEO01000003.1"/>
</dbReference>
<dbReference type="PANTHER" id="PTHR30146:SF109">
    <property type="entry name" value="HTH-TYPE TRANSCRIPTIONAL REGULATOR GALS"/>
    <property type="match status" value="1"/>
</dbReference>
<dbReference type="Proteomes" id="UP000029264">
    <property type="component" value="Unassembled WGS sequence"/>
</dbReference>
<reference evidence="5 6" key="1">
    <citation type="submission" date="2014-06" db="EMBL/GenBank/DDBJ databases">
        <title>Shewanella sp. YQH10.</title>
        <authorList>
            <person name="Liu Y."/>
            <person name="Zeng R."/>
        </authorList>
    </citation>
    <scope>NUCLEOTIDE SEQUENCE [LARGE SCALE GENOMIC DNA]</scope>
    <source>
        <strain evidence="5 6">YQH10</strain>
    </source>
</reference>
<dbReference type="PANTHER" id="PTHR30146">
    <property type="entry name" value="LACI-RELATED TRANSCRIPTIONAL REPRESSOR"/>
    <property type="match status" value="1"/>
</dbReference>
<keyword evidence="6" id="KW-1185">Reference proteome</keyword>
<evidence type="ECO:0000259" key="4">
    <source>
        <dbReference type="PROSITE" id="PS50932"/>
    </source>
</evidence>
<comment type="caution">
    <text evidence="5">The sequence shown here is derived from an EMBL/GenBank/DDBJ whole genome shotgun (WGS) entry which is preliminary data.</text>
</comment>
<dbReference type="Gene3D" id="1.10.260.40">
    <property type="entry name" value="lambda repressor-like DNA-binding domains"/>
    <property type="match status" value="1"/>
</dbReference>
<dbReference type="InterPro" id="IPR010982">
    <property type="entry name" value="Lambda_DNA-bd_dom_sf"/>
</dbReference>
<keyword evidence="3" id="KW-0804">Transcription</keyword>
<dbReference type="PRINTS" id="PR00036">
    <property type="entry name" value="HTHLACI"/>
</dbReference>
<evidence type="ECO:0000313" key="5">
    <source>
        <dbReference type="EMBL" id="KFZ38282.1"/>
    </source>
</evidence>
<dbReference type="GO" id="GO:0003700">
    <property type="term" value="F:DNA-binding transcription factor activity"/>
    <property type="evidence" value="ECO:0007669"/>
    <property type="project" value="TreeGrafter"/>
</dbReference>
<dbReference type="SMART" id="SM00354">
    <property type="entry name" value="HTH_LACI"/>
    <property type="match status" value="1"/>
</dbReference>
<dbReference type="eggNOG" id="COG1609">
    <property type="taxonomic scope" value="Bacteria"/>
</dbReference>
<protein>
    <recommendedName>
        <fullName evidence="4">HTH lacI-type domain-containing protein</fullName>
    </recommendedName>
</protein>
<dbReference type="CDD" id="cd01392">
    <property type="entry name" value="HTH_LacI"/>
    <property type="match status" value="1"/>
</dbReference>
<sequence>MVTIKDIAKAANVSIATVSRVVNNNGAVTDTTRNRVLKVISDLGYRPNANARALVKRQPQSLGLVIADWHGPFFSSLACGVEQVARERNASLLVSTGALQAETERAAIELLLEQQCKALVVHSKFLSDKELVALSREAPMVFINRYIPVLADRCVWLDNILGGQLMAEHLLALNHHKILLLNSNQAISDPTDRQKGIMMALNKAGVELPETHISSINPNFDGGEQAITQLLSKGTEFSAILAYNDAVACGAMAKLQDVGIDVPNDISIIGFDNTMMARYSRPALTSMEYPIQKMAQLAANLALDFASAELTTIANFSAVHHCFNPIVISRNSTIQKR</sequence>
<evidence type="ECO:0000256" key="2">
    <source>
        <dbReference type="ARBA" id="ARBA00023125"/>
    </source>
</evidence>
<organism evidence="5 6">
    <name type="scientific">Shewanella mangrovi</name>
    <dbReference type="NCBI Taxonomy" id="1515746"/>
    <lineage>
        <taxon>Bacteria</taxon>
        <taxon>Pseudomonadati</taxon>
        <taxon>Pseudomonadota</taxon>
        <taxon>Gammaproteobacteria</taxon>
        <taxon>Alteromonadales</taxon>
        <taxon>Shewanellaceae</taxon>
        <taxon>Shewanella</taxon>
    </lineage>
</organism>
<dbReference type="OrthoDB" id="9798934at2"/>
<dbReference type="Pfam" id="PF00532">
    <property type="entry name" value="Peripla_BP_1"/>
    <property type="match status" value="1"/>
</dbReference>
<name>A0A094JGE7_9GAMM</name>
<dbReference type="GO" id="GO:0000976">
    <property type="term" value="F:transcription cis-regulatory region binding"/>
    <property type="evidence" value="ECO:0007669"/>
    <property type="project" value="TreeGrafter"/>
</dbReference>
<evidence type="ECO:0000256" key="3">
    <source>
        <dbReference type="ARBA" id="ARBA00023163"/>
    </source>
</evidence>
<dbReference type="InterPro" id="IPR000843">
    <property type="entry name" value="HTH_LacI"/>
</dbReference>
<dbReference type="SUPFAM" id="SSF53822">
    <property type="entry name" value="Periplasmic binding protein-like I"/>
    <property type="match status" value="1"/>
</dbReference>
<dbReference type="Pfam" id="PF00356">
    <property type="entry name" value="LacI"/>
    <property type="match status" value="1"/>
</dbReference>
<proteinExistence type="predicted"/>
<keyword evidence="1" id="KW-0805">Transcription regulation</keyword>
<dbReference type="Gene3D" id="3.40.50.2300">
    <property type="match status" value="2"/>
</dbReference>